<dbReference type="InterPro" id="IPR029058">
    <property type="entry name" value="AB_hydrolase_fold"/>
</dbReference>
<comment type="similarity">
    <text evidence="1">Belongs to the peptidase S10 family.</text>
</comment>
<reference evidence="2 3" key="1">
    <citation type="submission" date="2024-02" db="EMBL/GenBank/DDBJ databases">
        <authorList>
            <person name="Vignale AGUSTIN F."/>
            <person name="Sosa J E."/>
            <person name="Modenutti C."/>
        </authorList>
    </citation>
    <scope>NUCLEOTIDE SEQUENCE [LARGE SCALE GENOMIC DNA]</scope>
</reference>
<keyword evidence="3" id="KW-1185">Reference proteome</keyword>
<dbReference type="SUPFAM" id="SSF53474">
    <property type="entry name" value="alpha/beta-Hydrolases"/>
    <property type="match status" value="1"/>
</dbReference>
<comment type="caution">
    <text evidence="2">The sequence shown here is derived from an EMBL/GenBank/DDBJ whole genome shotgun (WGS) entry which is preliminary data.</text>
</comment>
<evidence type="ECO:0000313" key="2">
    <source>
        <dbReference type="EMBL" id="CAK9144977.1"/>
    </source>
</evidence>
<dbReference type="InterPro" id="IPR001563">
    <property type="entry name" value="Peptidase_S10"/>
</dbReference>
<dbReference type="Gene3D" id="3.40.50.12670">
    <property type="match status" value="1"/>
</dbReference>
<proteinExistence type="inferred from homology"/>
<organism evidence="2 3">
    <name type="scientific">Ilex paraguariensis</name>
    <name type="common">yerba mate</name>
    <dbReference type="NCBI Taxonomy" id="185542"/>
    <lineage>
        <taxon>Eukaryota</taxon>
        <taxon>Viridiplantae</taxon>
        <taxon>Streptophyta</taxon>
        <taxon>Embryophyta</taxon>
        <taxon>Tracheophyta</taxon>
        <taxon>Spermatophyta</taxon>
        <taxon>Magnoliopsida</taxon>
        <taxon>eudicotyledons</taxon>
        <taxon>Gunneridae</taxon>
        <taxon>Pentapetalae</taxon>
        <taxon>asterids</taxon>
        <taxon>campanulids</taxon>
        <taxon>Aquifoliales</taxon>
        <taxon>Aquifoliaceae</taxon>
        <taxon>Ilex</taxon>
    </lineage>
</organism>
<evidence type="ECO:0000256" key="1">
    <source>
        <dbReference type="ARBA" id="ARBA00009431"/>
    </source>
</evidence>
<dbReference type="EMBL" id="CAUOFW020001447">
    <property type="protein sequence ID" value="CAK9144977.1"/>
    <property type="molecule type" value="Genomic_DNA"/>
</dbReference>
<protein>
    <submittedName>
        <fullName evidence="2">Uncharacterized protein</fullName>
    </submittedName>
</protein>
<dbReference type="FunFam" id="3.40.50.1820:FF:000072">
    <property type="entry name" value="Serine carboxypeptidase-like 19"/>
    <property type="match status" value="1"/>
</dbReference>
<dbReference type="Pfam" id="PF00450">
    <property type="entry name" value="Peptidase_S10"/>
    <property type="match status" value="1"/>
</dbReference>
<name>A0ABC8RKP4_9AQUA</name>
<accession>A0ABC8RKP4</accession>
<dbReference type="PRINTS" id="PR00724">
    <property type="entry name" value="CRBOXYPTASEC"/>
</dbReference>
<dbReference type="FunFam" id="3.40.50.12670:FF:000002">
    <property type="entry name" value="Carboxypeptidase"/>
    <property type="match status" value="1"/>
</dbReference>
<gene>
    <name evidence="2" type="ORF">ILEXP_LOCUS12763</name>
</gene>
<dbReference type="Proteomes" id="UP001642360">
    <property type="component" value="Unassembled WGS sequence"/>
</dbReference>
<dbReference type="AlphaFoldDB" id="A0ABC8RKP4"/>
<dbReference type="PANTHER" id="PTHR11802">
    <property type="entry name" value="SERINE PROTEASE FAMILY S10 SERINE CARBOXYPEPTIDASE"/>
    <property type="match status" value="1"/>
</dbReference>
<sequence length="495" mass="56042">MADHQAGEVLLVKPRSSNDGVSVILRIILLLLLTDITLSRSIIKTLPGFSGELPVKLETGYVGIGEKDEIQLFYYFVESERSPEDDPLILWLAGGPGCSATRSFFYEIGPFKFDMSNFTGNQPPLVLAPNSWTKVASIIFIDQPVGTGFSYATNAEAYKTSDKKSANQTYEFLRKWLVDHPKFLKNPLYIGGISYIGVVVPVLVEDIYNGNEAGNEPQMNIKGYILCNPLTDRNGDVNSRIDYAHRVALLSDELYESAKANCNGNYIEVDPDNGLCVRDLQEIDKCTDRINQEEIYEPKCIQTVDKSKLLGWDRSLFEAKPMELLWSIPRSPEDWCRSYVYYYSVIWANDEAVQSALHIREGTLSADWVQCNLTIKFYYGKPSSESYAYDLPDVVGYHRNLTKRNCQALILSGDLDMIVPYLSTEKWIRSLNLAVESTWEPWLVDGQVAGYRVGYAHNDYSLTFATVKGAGHTCPEYKHKQCFSIVDWWFSNQPL</sequence>
<evidence type="ECO:0000313" key="3">
    <source>
        <dbReference type="Proteomes" id="UP001642360"/>
    </source>
</evidence>
<dbReference type="Gene3D" id="3.40.50.1820">
    <property type="entry name" value="alpha/beta hydrolase"/>
    <property type="match status" value="1"/>
</dbReference>
<dbReference type="PANTHER" id="PTHR11802:SF224">
    <property type="entry name" value="SERINE CARBOXYPEPTIDASE-LIKE 7 ISOFORM X1"/>
    <property type="match status" value="1"/>
</dbReference>